<proteinExistence type="predicted"/>
<dbReference type="RefSeq" id="WP_105354334.1">
    <property type="nucleotide sequence ID" value="NZ_PUIB01000012.1"/>
</dbReference>
<feature type="transmembrane region" description="Helical" evidence="1">
    <location>
        <begin position="95"/>
        <end position="111"/>
    </location>
</feature>
<dbReference type="EMBL" id="PUIB01000012">
    <property type="protein sequence ID" value="PQO36622.1"/>
    <property type="molecule type" value="Genomic_DNA"/>
</dbReference>
<comment type="caution">
    <text evidence="2">The sequence shown here is derived from an EMBL/GenBank/DDBJ whole genome shotgun (WGS) entry which is preliminary data.</text>
</comment>
<accession>A0A2S8FWR4</accession>
<gene>
    <name evidence="2" type="ORF">C5Y98_11545</name>
</gene>
<protein>
    <submittedName>
        <fullName evidence="2">Uncharacterized protein</fullName>
    </submittedName>
</protein>
<dbReference type="OrthoDB" id="291851at2"/>
<dbReference type="AlphaFoldDB" id="A0A2S8FWR4"/>
<evidence type="ECO:0000313" key="2">
    <source>
        <dbReference type="EMBL" id="PQO36622.1"/>
    </source>
</evidence>
<evidence type="ECO:0000256" key="1">
    <source>
        <dbReference type="SAM" id="Phobius"/>
    </source>
</evidence>
<feature type="transmembrane region" description="Helical" evidence="1">
    <location>
        <begin position="63"/>
        <end position="83"/>
    </location>
</feature>
<keyword evidence="1" id="KW-0472">Membrane</keyword>
<reference evidence="2 3" key="1">
    <citation type="submission" date="2018-02" db="EMBL/GenBank/DDBJ databases">
        <title>Comparative genomes isolates from brazilian mangrove.</title>
        <authorList>
            <person name="Araujo J.E."/>
            <person name="Taketani R.G."/>
            <person name="Silva M.C.P."/>
            <person name="Loureco M.V."/>
            <person name="Andreote F.D."/>
        </authorList>
    </citation>
    <scope>NUCLEOTIDE SEQUENCE [LARGE SCALE GENOMIC DNA]</scope>
    <source>
        <strain evidence="2 3">NAP PRIS-MGV</strain>
    </source>
</reference>
<dbReference type="Proteomes" id="UP000239388">
    <property type="component" value="Unassembled WGS sequence"/>
</dbReference>
<keyword evidence="1" id="KW-0812">Transmembrane</keyword>
<sequence>MTSDSQPENPFASPRIIDEEPVQAQLVGKRRLKRKKELAPTSVVMVMLLALALTPLVPLGFFFLGEAGVLVVAFNFVFSMLLLMKIPNTWWTGNLFYGALFASFVIGNLLYSDVVTMHYLGWSYLGMLTNAIVLLLFWLPSSRKYYFEKSS</sequence>
<organism evidence="2 3">
    <name type="scientific">Blastopirellula marina</name>
    <dbReference type="NCBI Taxonomy" id="124"/>
    <lineage>
        <taxon>Bacteria</taxon>
        <taxon>Pseudomonadati</taxon>
        <taxon>Planctomycetota</taxon>
        <taxon>Planctomycetia</taxon>
        <taxon>Pirellulales</taxon>
        <taxon>Pirellulaceae</taxon>
        <taxon>Blastopirellula</taxon>
    </lineage>
</organism>
<feature type="transmembrane region" description="Helical" evidence="1">
    <location>
        <begin position="38"/>
        <end position="57"/>
    </location>
</feature>
<feature type="transmembrane region" description="Helical" evidence="1">
    <location>
        <begin position="117"/>
        <end position="139"/>
    </location>
</feature>
<name>A0A2S8FWR4_9BACT</name>
<evidence type="ECO:0000313" key="3">
    <source>
        <dbReference type="Proteomes" id="UP000239388"/>
    </source>
</evidence>
<keyword evidence="1" id="KW-1133">Transmembrane helix</keyword>